<dbReference type="InterPro" id="IPR037208">
    <property type="entry name" value="Spo0E-like_sf"/>
</dbReference>
<sequence length="71" mass="8486">MILIKDDKLEHKIYQLRKELIQIAEKTGLNSPDTICYSQKLDQFITIYQKTSLLKKRKLKYVVREMNSVKN</sequence>
<dbReference type="InterPro" id="IPR036638">
    <property type="entry name" value="HLH_DNA-bd_sf"/>
</dbReference>
<dbReference type="AlphaFoldDB" id="A0A398BJJ9"/>
<dbReference type="GO" id="GO:0043937">
    <property type="term" value="P:regulation of sporulation"/>
    <property type="evidence" value="ECO:0007669"/>
    <property type="project" value="InterPro"/>
</dbReference>
<reference evidence="1 2" key="1">
    <citation type="submission" date="2018-08" db="EMBL/GenBank/DDBJ databases">
        <title>Bacillus jemisoniae sp. nov., Bacillus chryseoplanitiae sp. nov., Bacillus resnikiae sp. nov., and Bacillus frankliniae sp. nov., isolated from Viking spacecraft and associated surfaces.</title>
        <authorList>
            <person name="Seuylemezian A."/>
            <person name="Vaishampayan P."/>
        </authorList>
    </citation>
    <scope>NUCLEOTIDE SEQUENCE [LARGE SCALE GENOMIC DNA]</scope>
    <source>
        <strain evidence="1 2">MA001</strain>
    </source>
</reference>
<dbReference type="RefSeq" id="WP_119116090.1">
    <property type="nucleotide sequence ID" value="NZ_QWVS01000011.1"/>
</dbReference>
<dbReference type="Pfam" id="PF09388">
    <property type="entry name" value="SpoOE-like"/>
    <property type="match status" value="1"/>
</dbReference>
<name>A0A398BJJ9_9BACI</name>
<dbReference type="EMBL" id="QWVS01000011">
    <property type="protein sequence ID" value="RID87573.1"/>
    <property type="molecule type" value="Genomic_DNA"/>
</dbReference>
<dbReference type="InterPro" id="IPR018540">
    <property type="entry name" value="Spo0E-like"/>
</dbReference>
<dbReference type="SUPFAM" id="SSF140500">
    <property type="entry name" value="BAS1536-like"/>
    <property type="match status" value="1"/>
</dbReference>
<comment type="caution">
    <text evidence="1">The sequence shown here is derived from an EMBL/GenBank/DDBJ whole genome shotgun (WGS) entry which is preliminary data.</text>
</comment>
<evidence type="ECO:0000313" key="2">
    <source>
        <dbReference type="Proteomes" id="UP000266016"/>
    </source>
</evidence>
<dbReference type="Gene3D" id="4.10.280.10">
    <property type="entry name" value="Helix-loop-helix DNA-binding domain"/>
    <property type="match status" value="1"/>
</dbReference>
<dbReference type="Proteomes" id="UP000266016">
    <property type="component" value="Unassembled WGS sequence"/>
</dbReference>
<dbReference type="GO" id="GO:0046983">
    <property type="term" value="F:protein dimerization activity"/>
    <property type="evidence" value="ECO:0007669"/>
    <property type="project" value="InterPro"/>
</dbReference>
<protein>
    <submittedName>
        <fullName evidence="1">Aspartyl-phosphate phosphatase Spo0E family protein</fullName>
    </submittedName>
</protein>
<accession>A0A398BJJ9</accession>
<gene>
    <name evidence="1" type="ORF">D1953_05125</name>
</gene>
<organism evidence="1 2">
    <name type="scientific">Peribacillus asahii</name>
    <dbReference type="NCBI Taxonomy" id="228899"/>
    <lineage>
        <taxon>Bacteria</taxon>
        <taxon>Bacillati</taxon>
        <taxon>Bacillota</taxon>
        <taxon>Bacilli</taxon>
        <taxon>Bacillales</taxon>
        <taxon>Bacillaceae</taxon>
        <taxon>Peribacillus</taxon>
    </lineage>
</organism>
<evidence type="ECO:0000313" key="1">
    <source>
        <dbReference type="EMBL" id="RID87573.1"/>
    </source>
</evidence>
<keyword evidence="2" id="KW-1185">Reference proteome</keyword>
<proteinExistence type="predicted"/>